<name>A0ABW9B6B9_9BURK</name>
<evidence type="ECO:0000313" key="2">
    <source>
        <dbReference type="Proteomes" id="UP001629230"/>
    </source>
</evidence>
<dbReference type="Proteomes" id="UP001629230">
    <property type="component" value="Unassembled WGS sequence"/>
</dbReference>
<sequence>MATGTARHFSAIAMTARYLCAMPSTRLLKLTLGWSITLCGTGILVNDVSATIAPFLRGVAGAIIKAMA</sequence>
<gene>
    <name evidence="1" type="ORF">PQR57_38875</name>
</gene>
<accession>A0ABW9B6B9</accession>
<proteinExistence type="predicted"/>
<organism evidence="1 2">
    <name type="scientific">Paraburkholderia dipogonis</name>
    <dbReference type="NCBI Taxonomy" id="1211383"/>
    <lineage>
        <taxon>Bacteria</taxon>
        <taxon>Pseudomonadati</taxon>
        <taxon>Pseudomonadota</taxon>
        <taxon>Betaproteobacteria</taxon>
        <taxon>Burkholderiales</taxon>
        <taxon>Burkholderiaceae</taxon>
        <taxon>Paraburkholderia</taxon>
    </lineage>
</organism>
<protein>
    <submittedName>
        <fullName evidence="1">Uncharacterized protein</fullName>
    </submittedName>
</protein>
<comment type="caution">
    <text evidence="1">The sequence shown here is derived from an EMBL/GenBank/DDBJ whole genome shotgun (WGS) entry which is preliminary data.</text>
</comment>
<reference evidence="1 2" key="1">
    <citation type="journal article" date="2024" name="Chem. Sci.">
        <title>Discovery of megapolipeptins by genome mining of a Burkholderiales bacteria collection.</title>
        <authorList>
            <person name="Paulo B.S."/>
            <person name="Recchia M.J.J."/>
            <person name="Lee S."/>
            <person name="Fergusson C.H."/>
            <person name="Romanowski S.B."/>
            <person name="Hernandez A."/>
            <person name="Krull N."/>
            <person name="Liu D.Y."/>
            <person name="Cavanagh H."/>
            <person name="Bos A."/>
            <person name="Gray C.A."/>
            <person name="Murphy B.T."/>
            <person name="Linington R.G."/>
            <person name="Eustaquio A.S."/>
        </authorList>
    </citation>
    <scope>NUCLEOTIDE SEQUENCE [LARGE SCALE GENOMIC DNA]</scope>
    <source>
        <strain evidence="1 2">RL17-350-BIC-A</strain>
    </source>
</reference>
<evidence type="ECO:0000313" key="1">
    <source>
        <dbReference type="EMBL" id="MFM0006917.1"/>
    </source>
</evidence>
<dbReference type="RefSeq" id="WP_408181366.1">
    <property type="nucleotide sequence ID" value="NZ_JAQQEZ010000049.1"/>
</dbReference>
<keyword evidence="2" id="KW-1185">Reference proteome</keyword>
<dbReference type="EMBL" id="JAQQEZ010000049">
    <property type="protein sequence ID" value="MFM0006917.1"/>
    <property type="molecule type" value="Genomic_DNA"/>
</dbReference>